<dbReference type="CDD" id="cd09204">
    <property type="entry name" value="PLDc_N_DEXD_b2"/>
    <property type="match status" value="1"/>
</dbReference>
<dbReference type="SUPFAM" id="SSF56024">
    <property type="entry name" value="Phospholipase D/nuclease"/>
    <property type="match status" value="1"/>
</dbReference>
<dbReference type="InterPro" id="IPR021835">
    <property type="entry name" value="DUF3427"/>
</dbReference>
<dbReference type="PROSITE" id="PS51192">
    <property type="entry name" value="HELICASE_ATP_BIND_1"/>
    <property type="match status" value="1"/>
</dbReference>
<proteinExistence type="predicted"/>
<dbReference type="Pfam" id="PF26350">
    <property type="entry name" value="DUF8090"/>
    <property type="match status" value="1"/>
</dbReference>
<dbReference type="InterPro" id="IPR027417">
    <property type="entry name" value="P-loop_NTPase"/>
</dbReference>
<feature type="domain" description="Helicase ATP-binding" evidence="1">
    <location>
        <begin position="228"/>
        <end position="385"/>
    </location>
</feature>
<feature type="domain" description="Helicase C-terminal" evidence="2">
    <location>
        <begin position="436"/>
        <end position="585"/>
    </location>
</feature>
<dbReference type="AlphaFoldDB" id="A0AB35BXJ2"/>
<dbReference type="GO" id="GO:0005829">
    <property type="term" value="C:cytosol"/>
    <property type="evidence" value="ECO:0007669"/>
    <property type="project" value="TreeGrafter"/>
</dbReference>
<sequence>MNDLLNDLTTSFYDVDHISSGQYLPAILVNDFKREKKVLTTILEQLKTCDEFFISVAFVTTGGVAVIREALDELNRKSIKGVIIVSQYLNFTDPAALERLLAYRNIELRIDVHNSFHAKCFYFEKGEQSIVVIGSSNLTDSALCKNYEFNIKLDASINGEIIEQIKAEQQVMYERSILVSKAIIDQYRVQYEQLRFGRNQLQQTKITSGQQIAPNAMQLKALDNLQHLRNEKGATKALLISATGTGKTYLSAFDVARVQPKKFLFLVHRSTIAAKSMQSYQKILSSVAGHDPHITFGLFDGNHKDYAADYLFATVQTMSLPHHLAHFSQDHFDYIVIDETHRAAAQTYQTILNHFTPKFLLGMTATPERMSGEDIFQYFDHNIAYEIRLKDALEADLLTTFHYYGIADIVLTDDVKKPPSFNQLIREERVAHILEKITHYSTDTGDYRGLVFCSSVEEADALSAQFCGFGFRACALSGRHSEQEREAAIESLESDDVDHLQFIFTVDIFNEGIDIPRVNLIVMLRATQSVIVFVQQLGRGLRKAEDKSYVTVLDFIGNYANNYMIPMALFGDHSYNKDALRRKMSEGSSALPGASSISFDAITEQRIYAAINQASFDHKKDLATDMKGLFDKLGHMPTPIDFIRHGSRDPYQYIRVFGSYYQALKYVFKAHVPPLSEDAAAMLRYFDGEINNAKRITESCLLVELLQHHVITLDAFKSHCNTHFHFTPTDADIISVVDNLNFSFVVTEVNKRKVVYRHSAYLKDATLYDVVAFDGQSFALTPQFKTLLAQSSFKTHLMQSVDLARAVYRQKLNDSCLIDGRFILYEKYSRKDVFRILNYQENPNAQSVGGYLFDRDETVCPIFVNYHKDENISERTKYGDAFLNPSLLHWFSKGQRTLKSKDVQAFYHSEARNIALYLFVKKDNDEGREFYCLGRVTADQHSFMEEKMPISEDKTINVVTLNLELKQAVKESLYQYLIHP</sequence>
<dbReference type="CDD" id="cd18799">
    <property type="entry name" value="SF2_C_EcoAI-like"/>
    <property type="match status" value="1"/>
</dbReference>
<dbReference type="InterPro" id="IPR014001">
    <property type="entry name" value="Helicase_ATP-bd"/>
</dbReference>
<dbReference type="PANTHER" id="PTHR47396">
    <property type="entry name" value="TYPE I RESTRICTION ENZYME ECOKI R PROTEIN"/>
    <property type="match status" value="1"/>
</dbReference>
<organism evidence="3 4">
    <name type="scientific">Wohlfahrtiimonas chitiniclastica</name>
    <dbReference type="NCBI Taxonomy" id="400946"/>
    <lineage>
        <taxon>Bacteria</taxon>
        <taxon>Pseudomonadati</taxon>
        <taxon>Pseudomonadota</taxon>
        <taxon>Gammaproteobacteria</taxon>
        <taxon>Cardiobacteriales</taxon>
        <taxon>Ignatzschineriaceae</taxon>
        <taxon>Wohlfahrtiimonas</taxon>
    </lineage>
</organism>
<dbReference type="InterPro" id="IPR050742">
    <property type="entry name" value="Helicase_Restrict-Modif_Enz"/>
</dbReference>
<keyword evidence="3" id="KW-0347">Helicase</keyword>
<evidence type="ECO:0000313" key="4">
    <source>
        <dbReference type="Proteomes" id="UP000680020"/>
    </source>
</evidence>
<dbReference type="SMART" id="SM00490">
    <property type="entry name" value="HELICc"/>
    <property type="match status" value="1"/>
</dbReference>
<dbReference type="Proteomes" id="UP000680020">
    <property type="component" value="Unassembled WGS sequence"/>
</dbReference>
<dbReference type="PROSITE" id="PS51194">
    <property type="entry name" value="HELICASE_CTER"/>
    <property type="match status" value="1"/>
</dbReference>
<evidence type="ECO:0000313" key="3">
    <source>
        <dbReference type="EMBL" id="MBS7823808.1"/>
    </source>
</evidence>
<dbReference type="SMART" id="SM00487">
    <property type="entry name" value="DEXDc"/>
    <property type="match status" value="1"/>
</dbReference>
<dbReference type="GO" id="GO:0003677">
    <property type="term" value="F:DNA binding"/>
    <property type="evidence" value="ECO:0007669"/>
    <property type="project" value="InterPro"/>
</dbReference>
<dbReference type="InterPro" id="IPR006935">
    <property type="entry name" value="Helicase/UvrB_N"/>
</dbReference>
<dbReference type="InterPro" id="IPR001650">
    <property type="entry name" value="Helicase_C-like"/>
</dbReference>
<dbReference type="Pfam" id="PF13091">
    <property type="entry name" value="PLDc_2"/>
    <property type="match status" value="1"/>
</dbReference>
<dbReference type="InterPro" id="IPR025202">
    <property type="entry name" value="PLD-like_dom"/>
</dbReference>
<dbReference type="Gene3D" id="3.30.870.10">
    <property type="entry name" value="Endonuclease Chain A"/>
    <property type="match status" value="1"/>
</dbReference>
<dbReference type="Pfam" id="PF11907">
    <property type="entry name" value="DUF3427"/>
    <property type="match status" value="1"/>
</dbReference>
<evidence type="ECO:0000259" key="1">
    <source>
        <dbReference type="PROSITE" id="PS51192"/>
    </source>
</evidence>
<dbReference type="Gene3D" id="3.40.50.300">
    <property type="entry name" value="P-loop containing nucleotide triphosphate hydrolases"/>
    <property type="match status" value="2"/>
</dbReference>
<reference evidence="3" key="1">
    <citation type="submission" date="2021-03" db="EMBL/GenBank/DDBJ databases">
        <title>Identification and antibiotic profiling of Wohlfahrtiimonas chitiniclastica, an underestimated human pathogen.</title>
        <authorList>
            <person name="Kopf A."/>
            <person name="Bunk B."/>
            <person name="Coldewey S."/>
            <person name="Gunzer F."/>
            <person name="Riedel T."/>
            <person name="Schroettner P."/>
        </authorList>
    </citation>
    <scope>NUCLEOTIDE SEQUENCE</scope>
    <source>
        <strain evidence="3">DSM 100917</strain>
    </source>
</reference>
<dbReference type="SUPFAM" id="SSF52540">
    <property type="entry name" value="P-loop containing nucleoside triphosphate hydrolases"/>
    <property type="match status" value="1"/>
</dbReference>
<dbReference type="Pfam" id="PF04851">
    <property type="entry name" value="ResIII"/>
    <property type="match status" value="1"/>
</dbReference>
<keyword evidence="3" id="KW-0067">ATP-binding</keyword>
<keyword evidence="3" id="KW-0378">Hydrolase</keyword>
<gene>
    <name evidence="3" type="ORF">J7561_01165</name>
</gene>
<dbReference type="RefSeq" id="WP_213403280.1">
    <property type="nucleotide sequence ID" value="NZ_JAGIBT010000001.1"/>
</dbReference>
<keyword evidence="3" id="KW-0547">Nucleotide-binding</keyword>
<dbReference type="GO" id="GO:0005524">
    <property type="term" value="F:ATP binding"/>
    <property type="evidence" value="ECO:0007669"/>
    <property type="project" value="InterPro"/>
</dbReference>
<name>A0AB35BXJ2_9GAMM</name>
<comment type="caution">
    <text evidence="3">The sequence shown here is derived from an EMBL/GenBank/DDBJ whole genome shotgun (WGS) entry which is preliminary data.</text>
</comment>
<evidence type="ECO:0000259" key="2">
    <source>
        <dbReference type="PROSITE" id="PS51194"/>
    </source>
</evidence>
<dbReference type="GO" id="GO:0004386">
    <property type="term" value="F:helicase activity"/>
    <property type="evidence" value="ECO:0007669"/>
    <property type="project" value="UniProtKB-KW"/>
</dbReference>
<accession>A0AB35BXJ2</accession>
<dbReference type="InterPro" id="IPR058403">
    <property type="entry name" value="DUF8090"/>
</dbReference>
<dbReference type="GO" id="GO:0016787">
    <property type="term" value="F:hydrolase activity"/>
    <property type="evidence" value="ECO:0007669"/>
    <property type="project" value="InterPro"/>
</dbReference>
<protein>
    <submittedName>
        <fullName evidence="3">DEAD/DEAH box helicase</fullName>
    </submittedName>
</protein>
<dbReference type="EMBL" id="JAGIBU010000001">
    <property type="protein sequence ID" value="MBS7823808.1"/>
    <property type="molecule type" value="Genomic_DNA"/>
</dbReference>
<dbReference type="CDD" id="cd18032">
    <property type="entry name" value="DEXHc_RE_I_III_res"/>
    <property type="match status" value="1"/>
</dbReference>
<dbReference type="PANTHER" id="PTHR47396:SF1">
    <property type="entry name" value="ATP-DEPENDENT HELICASE IRC3-RELATED"/>
    <property type="match status" value="1"/>
</dbReference>
<dbReference type="Pfam" id="PF00271">
    <property type="entry name" value="Helicase_C"/>
    <property type="match status" value="1"/>
</dbReference>